<dbReference type="SUPFAM" id="SSF52096">
    <property type="entry name" value="ClpP/crotonase"/>
    <property type="match status" value="1"/>
</dbReference>
<evidence type="ECO:0008006" key="3">
    <source>
        <dbReference type="Google" id="ProtNLM"/>
    </source>
</evidence>
<dbReference type="RefSeq" id="WP_149757046.1">
    <property type="nucleotide sequence ID" value="NZ_FOMS01000011.1"/>
</dbReference>
<gene>
    <name evidence="1" type="ORF">SAMN04515678_11117</name>
</gene>
<dbReference type="EMBL" id="FOMS01000011">
    <property type="protein sequence ID" value="SFE54573.1"/>
    <property type="molecule type" value="Genomic_DNA"/>
</dbReference>
<accession>A0A1I2BH18</accession>
<protein>
    <recommendedName>
        <fullName evidence="3">Clp protease</fullName>
    </recommendedName>
</protein>
<evidence type="ECO:0000313" key="2">
    <source>
        <dbReference type="Proteomes" id="UP000325289"/>
    </source>
</evidence>
<sequence>MSDARNIGRTLKSVLAVQMGLGALLVLGDIGARPGGLRLPGFGPSAPALTEPVRPGDQRRVYDPARLAPGTRPGQTTQDLPERLTLTRIDCGTYRLEGGISEGDAERIATRLGEVSPAPETLVLHSPGGSVTDALQLGRHLRQEGIGTRMLAGESCFSACPYILAGGTPREIADDAAVGVHQHYFGENSLLPARFAVEDIQRGQGEVMAYLSDMGIDPMVMTHALATPPDEIYVLMQEELERYNFVTPDE</sequence>
<dbReference type="Gene3D" id="3.90.226.10">
    <property type="entry name" value="2-enoyl-CoA Hydratase, Chain A, domain 1"/>
    <property type="match status" value="1"/>
</dbReference>
<dbReference type="InterPro" id="IPR029045">
    <property type="entry name" value="ClpP/crotonase-like_dom_sf"/>
</dbReference>
<name>A0A1I2BH18_9RHOB</name>
<dbReference type="OrthoDB" id="5936191at2"/>
<evidence type="ECO:0000313" key="1">
    <source>
        <dbReference type="EMBL" id="SFE54573.1"/>
    </source>
</evidence>
<proteinExistence type="predicted"/>
<dbReference type="AlphaFoldDB" id="A0A1I2BH18"/>
<organism evidence="1 2">
    <name type="scientific">Roseivivax sediminis</name>
    <dbReference type="NCBI Taxonomy" id="936889"/>
    <lineage>
        <taxon>Bacteria</taxon>
        <taxon>Pseudomonadati</taxon>
        <taxon>Pseudomonadota</taxon>
        <taxon>Alphaproteobacteria</taxon>
        <taxon>Rhodobacterales</taxon>
        <taxon>Roseobacteraceae</taxon>
        <taxon>Roseivivax</taxon>
    </lineage>
</organism>
<reference evidence="1 2" key="1">
    <citation type="submission" date="2016-10" db="EMBL/GenBank/DDBJ databases">
        <authorList>
            <person name="Varghese N."/>
            <person name="Submissions S."/>
        </authorList>
    </citation>
    <scope>NUCLEOTIDE SEQUENCE [LARGE SCALE GENOMIC DNA]</scope>
    <source>
        <strain evidence="2">YIM D21,KCTC 23444,ACCC 10710</strain>
    </source>
</reference>
<dbReference type="Proteomes" id="UP000325289">
    <property type="component" value="Unassembled WGS sequence"/>
</dbReference>
<keyword evidence="2" id="KW-1185">Reference proteome</keyword>